<evidence type="ECO:0008006" key="4">
    <source>
        <dbReference type="Google" id="ProtNLM"/>
    </source>
</evidence>
<organism evidence="2 3">
    <name type="scientific">candidate division WWE3 bacterium</name>
    <dbReference type="NCBI Taxonomy" id="2053526"/>
    <lineage>
        <taxon>Bacteria</taxon>
        <taxon>Katanobacteria</taxon>
    </lineage>
</organism>
<reference evidence="2" key="1">
    <citation type="submission" date="2020-04" db="EMBL/GenBank/DDBJ databases">
        <authorList>
            <person name="Zhang T."/>
        </authorList>
    </citation>
    <scope>NUCLEOTIDE SEQUENCE</scope>
    <source>
        <strain evidence="2">HKST-UBA79</strain>
    </source>
</reference>
<evidence type="ECO:0000313" key="3">
    <source>
        <dbReference type="Proteomes" id="UP000740557"/>
    </source>
</evidence>
<dbReference type="EMBL" id="JAGQNX010000037">
    <property type="protein sequence ID" value="MCA9308131.1"/>
    <property type="molecule type" value="Genomic_DNA"/>
</dbReference>
<reference evidence="2" key="2">
    <citation type="journal article" date="2021" name="Microbiome">
        <title>Successional dynamics and alternative stable states in a saline activated sludge microbial community over 9 years.</title>
        <authorList>
            <person name="Wang Y."/>
            <person name="Ye J."/>
            <person name="Ju F."/>
            <person name="Liu L."/>
            <person name="Boyd J.A."/>
            <person name="Deng Y."/>
            <person name="Parks D.H."/>
            <person name="Jiang X."/>
            <person name="Yin X."/>
            <person name="Woodcroft B.J."/>
            <person name="Tyson G.W."/>
            <person name="Hugenholtz P."/>
            <person name="Polz M.F."/>
            <person name="Zhang T."/>
        </authorList>
    </citation>
    <scope>NUCLEOTIDE SEQUENCE</scope>
    <source>
        <strain evidence="2">HKST-UBA79</strain>
    </source>
</reference>
<dbReference type="AlphaFoldDB" id="A0A955J1T2"/>
<feature type="transmembrane region" description="Helical" evidence="1">
    <location>
        <begin position="36"/>
        <end position="54"/>
    </location>
</feature>
<sequence>MKEALDKVKDVVDNFDKDDLPLRNKTKNLDPKQRKVAKSIFGFVIVLLLGALGLEMSGNDYDLGKLMNGESLQESKVQRAEDGTILIGKCSPDKYNCANFEYQEDAQEVYEDCGGTIDGKDDIHELDGDNDGLVCEHLPSRN</sequence>
<comment type="caution">
    <text evidence="2">The sequence shown here is derived from an EMBL/GenBank/DDBJ whole genome shotgun (WGS) entry which is preliminary data.</text>
</comment>
<evidence type="ECO:0000256" key="1">
    <source>
        <dbReference type="SAM" id="Phobius"/>
    </source>
</evidence>
<dbReference type="Proteomes" id="UP000740557">
    <property type="component" value="Unassembled WGS sequence"/>
</dbReference>
<name>A0A955J1T2_UNCKA</name>
<gene>
    <name evidence="2" type="ORF">KC980_01335</name>
</gene>
<protein>
    <recommendedName>
        <fullName evidence="4">Excalibur calcium-binding domain-containing protein</fullName>
    </recommendedName>
</protein>
<keyword evidence="1" id="KW-0812">Transmembrane</keyword>
<keyword evidence="1" id="KW-0472">Membrane</keyword>
<keyword evidence="1" id="KW-1133">Transmembrane helix</keyword>
<accession>A0A955J1T2</accession>
<proteinExistence type="predicted"/>
<evidence type="ECO:0000313" key="2">
    <source>
        <dbReference type="EMBL" id="MCA9308131.1"/>
    </source>
</evidence>